<evidence type="ECO:0000256" key="2">
    <source>
        <dbReference type="ARBA" id="ARBA00013194"/>
    </source>
</evidence>
<protein>
    <recommendedName>
        <fullName evidence="2">peptidylprolyl isomerase</fullName>
        <ecNumber evidence="2">5.2.1.8</ecNumber>
    </recommendedName>
</protein>
<dbReference type="PANTHER" id="PTHR45779">
    <property type="entry name" value="PEPTIDYLPROLYL ISOMERASE"/>
    <property type="match status" value="1"/>
</dbReference>
<dbReference type="AlphaFoldDB" id="A0A382ITD5"/>
<comment type="catalytic activity">
    <reaction evidence="1">
        <text>[protein]-peptidylproline (omega=180) = [protein]-peptidylproline (omega=0)</text>
        <dbReference type="Rhea" id="RHEA:16237"/>
        <dbReference type="Rhea" id="RHEA-COMP:10747"/>
        <dbReference type="Rhea" id="RHEA-COMP:10748"/>
        <dbReference type="ChEBI" id="CHEBI:83833"/>
        <dbReference type="ChEBI" id="CHEBI:83834"/>
        <dbReference type="EC" id="5.2.1.8"/>
    </reaction>
</comment>
<evidence type="ECO:0000256" key="1">
    <source>
        <dbReference type="ARBA" id="ARBA00000971"/>
    </source>
</evidence>
<gene>
    <name evidence="6" type="ORF">METZ01_LOCUS255489</name>
</gene>
<dbReference type="GO" id="GO:0005783">
    <property type="term" value="C:endoplasmic reticulum"/>
    <property type="evidence" value="ECO:0007669"/>
    <property type="project" value="TreeGrafter"/>
</dbReference>
<evidence type="ECO:0000313" key="6">
    <source>
        <dbReference type="EMBL" id="SVC02635.1"/>
    </source>
</evidence>
<evidence type="ECO:0000259" key="5">
    <source>
        <dbReference type="PROSITE" id="PS50059"/>
    </source>
</evidence>
<evidence type="ECO:0000256" key="3">
    <source>
        <dbReference type="ARBA" id="ARBA00023110"/>
    </source>
</evidence>
<dbReference type="GO" id="GO:0003755">
    <property type="term" value="F:peptidyl-prolyl cis-trans isomerase activity"/>
    <property type="evidence" value="ECO:0007669"/>
    <property type="project" value="UniProtKB-KW"/>
</dbReference>
<dbReference type="FunFam" id="3.10.50.40:FF:000006">
    <property type="entry name" value="Peptidyl-prolyl cis-trans isomerase"/>
    <property type="match status" value="1"/>
</dbReference>
<dbReference type="InterPro" id="IPR046357">
    <property type="entry name" value="PPIase_dom_sf"/>
</dbReference>
<feature type="non-terminal residue" evidence="6">
    <location>
        <position position="1"/>
    </location>
</feature>
<dbReference type="PANTHER" id="PTHR45779:SF7">
    <property type="entry name" value="PEPTIDYLPROLYL ISOMERASE"/>
    <property type="match status" value="1"/>
</dbReference>
<keyword evidence="3" id="KW-0697">Rotamase</keyword>
<reference evidence="6" key="1">
    <citation type="submission" date="2018-05" db="EMBL/GenBank/DDBJ databases">
        <authorList>
            <person name="Lanie J.A."/>
            <person name="Ng W.-L."/>
            <person name="Kazmierczak K.M."/>
            <person name="Andrzejewski T.M."/>
            <person name="Davidsen T.M."/>
            <person name="Wayne K.J."/>
            <person name="Tettelin H."/>
            <person name="Glass J.I."/>
            <person name="Rusch D."/>
            <person name="Podicherti R."/>
            <person name="Tsui H.-C.T."/>
            <person name="Winkler M.E."/>
        </authorList>
    </citation>
    <scope>NUCLEOTIDE SEQUENCE</scope>
</reference>
<organism evidence="6">
    <name type="scientific">marine metagenome</name>
    <dbReference type="NCBI Taxonomy" id="408172"/>
    <lineage>
        <taxon>unclassified sequences</taxon>
        <taxon>metagenomes</taxon>
        <taxon>ecological metagenomes</taxon>
    </lineage>
</organism>
<dbReference type="SUPFAM" id="SSF54534">
    <property type="entry name" value="FKBP-like"/>
    <property type="match status" value="1"/>
</dbReference>
<evidence type="ECO:0000256" key="4">
    <source>
        <dbReference type="ARBA" id="ARBA00023235"/>
    </source>
</evidence>
<dbReference type="Gene3D" id="3.10.50.40">
    <property type="match status" value="1"/>
</dbReference>
<accession>A0A382ITD5</accession>
<dbReference type="InterPro" id="IPR001179">
    <property type="entry name" value="PPIase_FKBP_dom"/>
</dbReference>
<dbReference type="EC" id="5.2.1.8" evidence="2"/>
<dbReference type="InterPro" id="IPR044609">
    <property type="entry name" value="FKBP2/11"/>
</dbReference>
<keyword evidence="4" id="KW-0413">Isomerase</keyword>
<dbReference type="PROSITE" id="PS50059">
    <property type="entry name" value="FKBP_PPIASE"/>
    <property type="match status" value="1"/>
</dbReference>
<dbReference type="EMBL" id="UINC01069337">
    <property type="protein sequence ID" value="SVC02635.1"/>
    <property type="molecule type" value="Genomic_DNA"/>
</dbReference>
<proteinExistence type="predicted"/>
<sequence length="88" mass="9666">GKKIKAHYTGTLMDGKKFDSSRDRGQPFEFTVGIGQVIKGWDEALSDMKKGEQRILILPPELAYGERGAGGVIPPNATLVFDVELIDF</sequence>
<name>A0A382ITD5_9ZZZZ</name>
<dbReference type="Pfam" id="PF00254">
    <property type="entry name" value="FKBP_C"/>
    <property type="match status" value="1"/>
</dbReference>
<feature type="domain" description="PPIase FKBP-type" evidence="5">
    <location>
        <begin position="1"/>
        <end position="88"/>
    </location>
</feature>